<feature type="non-terminal residue" evidence="4">
    <location>
        <position position="332"/>
    </location>
</feature>
<sequence>MLYIPFLILATLVTGPFATDKTDDQFRSLTVKHFGKTTTENSAISEDELRSEYLINTRNISENSTEEHWTDPEEYTLSTGYLTTTGNISENSTQDNATYSEEYTSSSDDTSSTAKVSDIYILMNSTLSENLTTVQEIASTTKEISGTSMQPPSDYSLQVSVATQTVYITLTIVNGVFVVCIVAILVGAYICFRKLLRLKPDEYVYVENQERNTNLDMGLGDHQRAERGEDIELRLSDRRIAKSISRSRYSGEFHRSFDGKNRMTRTFQTSKDEQGEEDHIHQPPAEKRDRLEVLQTRDERPHRPFSKSSESQPQEERRVTSVLYRNKAYEDE</sequence>
<organism evidence="4 5">
    <name type="scientific">Stegodyphus mimosarum</name>
    <name type="common">African social velvet spider</name>
    <dbReference type="NCBI Taxonomy" id="407821"/>
    <lineage>
        <taxon>Eukaryota</taxon>
        <taxon>Metazoa</taxon>
        <taxon>Ecdysozoa</taxon>
        <taxon>Arthropoda</taxon>
        <taxon>Chelicerata</taxon>
        <taxon>Arachnida</taxon>
        <taxon>Araneae</taxon>
        <taxon>Araneomorphae</taxon>
        <taxon>Entelegynae</taxon>
        <taxon>Eresoidea</taxon>
        <taxon>Eresidae</taxon>
        <taxon>Stegodyphus</taxon>
    </lineage>
</organism>
<feature type="compositionally biased region" description="Low complexity" evidence="1">
    <location>
        <begin position="98"/>
        <end position="111"/>
    </location>
</feature>
<keyword evidence="2" id="KW-0472">Membrane</keyword>
<accession>A0A087UMU5</accession>
<keyword evidence="3" id="KW-0732">Signal</keyword>
<feature type="region of interest" description="Disordered" evidence="1">
    <location>
        <begin position="260"/>
        <end position="332"/>
    </location>
</feature>
<dbReference type="EMBL" id="KK120620">
    <property type="protein sequence ID" value="KFM78684.1"/>
    <property type="molecule type" value="Genomic_DNA"/>
</dbReference>
<reference evidence="4 5" key="1">
    <citation type="submission" date="2013-11" db="EMBL/GenBank/DDBJ databases">
        <title>Genome sequencing of Stegodyphus mimosarum.</title>
        <authorList>
            <person name="Bechsgaard J."/>
        </authorList>
    </citation>
    <scope>NUCLEOTIDE SEQUENCE [LARGE SCALE GENOMIC DNA]</scope>
</reference>
<dbReference type="OrthoDB" id="10487820at2759"/>
<proteinExistence type="predicted"/>
<feature type="compositionally biased region" description="Basic and acidic residues" evidence="1">
    <location>
        <begin position="270"/>
        <end position="302"/>
    </location>
</feature>
<feature type="signal peptide" evidence="3">
    <location>
        <begin position="1"/>
        <end position="18"/>
    </location>
</feature>
<name>A0A087UMU5_STEMI</name>
<gene>
    <name evidence="4" type="ORF">X975_26071</name>
</gene>
<feature type="compositionally biased region" description="Polar residues" evidence="1">
    <location>
        <begin position="87"/>
        <end position="97"/>
    </location>
</feature>
<keyword evidence="2" id="KW-1133">Transmembrane helix</keyword>
<protein>
    <submittedName>
        <fullName evidence="4">Uncharacterized protein</fullName>
    </submittedName>
</protein>
<feature type="transmembrane region" description="Helical" evidence="2">
    <location>
        <begin position="166"/>
        <end position="192"/>
    </location>
</feature>
<keyword evidence="5" id="KW-1185">Reference proteome</keyword>
<evidence type="ECO:0000256" key="3">
    <source>
        <dbReference type="SAM" id="SignalP"/>
    </source>
</evidence>
<evidence type="ECO:0000313" key="5">
    <source>
        <dbReference type="Proteomes" id="UP000054359"/>
    </source>
</evidence>
<evidence type="ECO:0000313" key="4">
    <source>
        <dbReference type="EMBL" id="KFM78684.1"/>
    </source>
</evidence>
<keyword evidence="2" id="KW-0812">Transmembrane</keyword>
<feature type="region of interest" description="Disordered" evidence="1">
    <location>
        <begin position="83"/>
        <end position="111"/>
    </location>
</feature>
<dbReference type="Proteomes" id="UP000054359">
    <property type="component" value="Unassembled WGS sequence"/>
</dbReference>
<dbReference type="AlphaFoldDB" id="A0A087UMU5"/>
<evidence type="ECO:0000256" key="2">
    <source>
        <dbReference type="SAM" id="Phobius"/>
    </source>
</evidence>
<feature type="chain" id="PRO_5001830674" evidence="3">
    <location>
        <begin position="19"/>
        <end position="332"/>
    </location>
</feature>
<evidence type="ECO:0000256" key="1">
    <source>
        <dbReference type="SAM" id="MobiDB-lite"/>
    </source>
</evidence>